<accession>A0A2T8I3T1</accession>
<feature type="region of interest" description="Disordered" evidence="1">
    <location>
        <begin position="29"/>
        <end position="114"/>
    </location>
</feature>
<name>A0A2T8I3T1_9POAL</name>
<organism evidence="2">
    <name type="scientific">Panicum hallii</name>
    <dbReference type="NCBI Taxonomy" id="206008"/>
    <lineage>
        <taxon>Eukaryota</taxon>
        <taxon>Viridiplantae</taxon>
        <taxon>Streptophyta</taxon>
        <taxon>Embryophyta</taxon>
        <taxon>Tracheophyta</taxon>
        <taxon>Spermatophyta</taxon>
        <taxon>Magnoliopsida</taxon>
        <taxon>Liliopsida</taxon>
        <taxon>Poales</taxon>
        <taxon>Poaceae</taxon>
        <taxon>PACMAD clade</taxon>
        <taxon>Panicoideae</taxon>
        <taxon>Panicodae</taxon>
        <taxon>Paniceae</taxon>
        <taxon>Panicinae</taxon>
        <taxon>Panicum</taxon>
        <taxon>Panicum sect. Panicum</taxon>
    </lineage>
</organism>
<dbReference type="Gramene" id="PVH32302">
    <property type="protein sequence ID" value="PVH32302"/>
    <property type="gene ID" value="PAHAL_9G364400"/>
</dbReference>
<feature type="compositionally biased region" description="Low complexity" evidence="1">
    <location>
        <begin position="85"/>
        <end position="105"/>
    </location>
</feature>
<dbReference type="EMBL" id="CM008054">
    <property type="protein sequence ID" value="PVH32302.1"/>
    <property type="molecule type" value="Genomic_DNA"/>
</dbReference>
<gene>
    <name evidence="2" type="ORF">PAHAL_9G364400</name>
</gene>
<feature type="compositionally biased region" description="Basic and acidic residues" evidence="1">
    <location>
        <begin position="31"/>
        <end position="40"/>
    </location>
</feature>
<sequence>MSSSMRGQIWGGRAPAAVEAVARGVRVQGEVGRRRDHEGSLRVAGCARPPPPCTASGRQGRDMANPQAAHEAGGEPREGGGGSSGAVAHEASVELQVGSKLRASGGKSGGRRGSHGVGIEFLELTIVDMLRSRFTLSWRHPCRLIWWR</sequence>
<evidence type="ECO:0000256" key="1">
    <source>
        <dbReference type="SAM" id="MobiDB-lite"/>
    </source>
</evidence>
<protein>
    <submittedName>
        <fullName evidence="2">Uncharacterized protein</fullName>
    </submittedName>
</protein>
<dbReference type="AlphaFoldDB" id="A0A2T8I3T1"/>
<evidence type="ECO:0000313" key="2">
    <source>
        <dbReference type="EMBL" id="PVH32302.1"/>
    </source>
</evidence>
<reference evidence="2" key="1">
    <citation type="submission" date="2018-04" db="EMBL/GenBank/DDBJ databases">
        <title>WGS assembly of Panicum hallii.</title>
        <authorList>
            <person name="Lovell J."/>
            <person name="Jenkins J."/>
            <person name="Lowry D."/>
            <person name="Mamidi S."/>
            <person name="Sreedasyam A."/>
            <person name="Weng X."/>
            <person name="Barry K."/>
            <person name="Bonette J."/>
            <person name="Campitelli B."/>
            <person name="Daum C."/>
            <person name="Gordon S."/>
            <person name="Gould B."/>
            <person name="Lipzen A."/>
            <person name="Macqueen A."/>
            <person name="Palacio-Mejia J."/>
            <person name="Plott C."/>
            <person name="Shakirov E."/>
            <person name="Shu S."/>
            <person name="Yoshinaga Y."/>
            <person name="Zane M."/>
            <person name="Rokhsar D."/>
            <person name="Grimwood J."/>
            <person name="Schmutz J."/>
            <person name="Juenger T."/>
        </authorList>
    </citation>
    <scope>NUCLEOTIDE SEQUENCE [LARGE SCALE GENOMIC DNA]</scope>
    <source>
        <strain evidence="2">FIL2</strain>
    </source>
</reference>
<proteinExistence type="predicted"/>
<dbReference type="Proteomes" id="UP000243499">
    <property type="component" value="Chromosome 9"/>
</dbReference>